<dbReference type="Proteomes" id="UP000294562">
    <property type="component" value="Unassembled WGS sequence"/>
</dbReference>
<accession>A0A4R6AXM3</accession>
<evidence type="ECO:0000313" key="2">
    <source>
        <dbReference type="EMBL" id="TDL86833.1"/>
    </source>
</evidence>
<reference evidence="2 3" key="1">
    <citation type="submission" date="2019-03" db="EMBL/GenBank/DDBJ databases">
        <title>Rhodobacteraceae bacterium SM1902, a new member of the family Rhodobacteraceae isolated from Yantai.</title>
        <authorList>
            <person name="Sun Y."/>
        </authorList>
    </citation>
    <scope>NUCLEOTIDE SEQUENCE [LARGE SCALE GENOMIC DNA]</scope>
    <source>
        <strain evidence="2 3">SM1902</strain>
    </source>
</reference>
<keyword evidence="3" id="KW-1185">Reference proteome</keyword>
<gene>
    <name evidence="2" type="ORF">E2L05_13030</name>
</gene>
<organism evidence="2 3">
    <name type="scientific">Meridianimarinicoccus aquatilis</name>
    <dbReference type="NCBI Taxonomy" id="2552766"/>
    <lineage>
        <taxon>Bacteria</taxon>
        <taxon>Pseudomonadati</taxon>
        <taxon>Pseudomonadota</taxon>
        <taxon>Alphaproteobacteria</taxon>
        <taxon>Rhodobacterales</taxon>
        <taxon>Paracoccaceae</taxon>
        <taxon>Meridianimarinicoccus</taxon>
    </lineage>
</organism>
<dbReference type="InterPro" id="IPR004896">
    <property type="entry name" value="PucC-rel"/>
</dbReference>
<dbReference type="Pfam" id="PF03209">
    <property type="entry name" value="PUCC"/>
    <property type="match status" value="1"/>
</dbReference>
<sequence length="59" mass="5960">GLLGAIGVDVMRGLTLTDATAFGVVFLAEATLFLAAAALAVRVIERPVLGGTHQIVPGE</sequence>
<feature type="non-terminal residue" evidence="2">
    <location>
        <position position="1"/>
    </location>
</feature>
<keyword evidence="1" id="KW-1133">Transmembrane helix</keyword>
<keyword evidence="1" id="KW-0812">Transmembrane</keyword>
<name>A0A4R6AXM3_9RHOB</name>
<protein>
    <submittedName>
        <fullName evidence="2">MFS transporter</fullName>
    </submittedName>
</protein>
<dbReference type="RefSeq" id="WP_208016258.1">
    <property type="nucleotide sequence ID" value="NZ_SMZO01000029.1"/>
</dbReference>
<feature type="transmembrane region" description="Helical" evidence="1">
    <location>
        <begin position="20"/>
        <end position="41"/>
    </location>
</feature>
<dbReference type="AlphaFoldDB" id="A0A4R6AXM3"/>
<keyword evidence="1" id="KW-0472">Membrane</keyword>
<evidence type="ECO:0000313" key="3">
    <source>
        <dbReference type="Proteomes" id="UP000294562"/>
    </source>
</evidence>
<evidence type="ECO:0000256" key="1">
    <source>
        <dbReference type="SAM" id="Phobius"/>
    </source>
</evidence>
<dbReference type="EMBL" id="SMZO01000029">
    <property type="protein sequence ID" value="TDL86833.1"/>
    <property type="molecule type" value="Genomic_DNA"/>
</dbReference>
<comment type="caution">
    <text evidence="2">The sequence shown here is derived from an EMBL/GenBank/DDBJ whole genome shotgun (WGS) entry which is preliminary data.</text>
</comment>
<proteinExistence type="predicted"/>